<dbReference type="PANTHER" id="PTHR12653">
    <property type="entry name" value="NADH-UBIQUINONE OXIDOREDUCTASE 13 KD-B SUBUNIT"/>
    <property type="match status" value="1"/>
</dbReference>
<keyword evidence="5" id="KW-0813">Transport</keyword>
<dbReference type="RefSeq" id="XP_024080360.1">
    <property type="nucleotide sequence ID" value="XM_024224592.1"/>
</dbReference>
<sequence>MWKKTTGLTGLAVSANPRHTLLTLYGKILRVLAKMPDDAAYRKYTEELISHRMSIVTKAEDPCEIEEKIGCGQVEEIIVQAENELKLARNFLGWKAWEPLASQPPPRQWTWPPYK</sequence>
<dbReference type="InterPro" id="IPR006806">
    <property type="entry name" value="NDUFA5"/>
</dbReference>
<evidence type="ECO:0000256" key="2">
    <source>
        <dbReference type="ARBA" id="ARBA00004443"/>
    </source>
</evidence>
<comment type="subcellular location">
    <subcellularLocation>
        <location evidence="2">Mitochondrion inner membrane</location>
        <topology evidence="2">Peripheral membrane protein</topology>
        <orientation evidence="2">Matrix side</orientation>
    </subcellularLocation>
</comment>
<keyword evidence="10" id="KW-0472">Membrane</keyword>
<evidence type="ECO:0000256" key="9">
    <source>
        <dbReference type="ARBA" id="ARBA00023128"/>
    </source>
</evidence>
<dbReference type="EnsemblMetazoa" id="XM_024224592.1">
    <property type="protein sequence ID" value="XP_024080360.1"/>
    <property type="gene ID" value="LOC106671043"/>
</dbReference>
<dbReference type="PANTHER" id="PTHR12653:SF0">
    <property type="entry name" value="NADH DEHYDROGENASE [UBIQUINONE] 1 ALPHA SUBCOMPLEX SUBUNIT 5"/>
    <property type="match status" value="1"/>
</dbReference>
<dbReference type="GO" id="GO:0022904">
    <property type="term" value="P:respiratory electron transport chain"/>
    <property type="evidence" value="ECO:0007669"/>
    <property type="project" value="InterPro"/>
</dbReference>
<dbReference type="OMA" id="ENQWKWP"/>
<evidence type="ECO:0000256" key="1">
    <source>
        <dbReference type="ARBA" id="ARBA00003195"/>
    </source>
</evidence>
<comment type="function">
    <text evidence="1">Accessory subunit of the mitochondrial membrane respiratory chain NADH dehydrogenase (Complex I), that is believed not to be involved in catalysis. Complex I functions in the transfer of electrons from NADH to the respiratory chain. The immediate electron acceptor for the enzyme is believed to be ubiquinone.</text>
</comment>
<dbReference type="Proteomes" id="UP000494040">
    <property type="component" value="Unassembled WGS sequence"/>
</dbReference>
<evidence type="ECO:0000256" key="8">
    <source>
        <dbReference type="ARBA" id="ARBA00022982"/>
    </source>
</evidence>
<proteinExistence type="inferred from homology"/>
<evidence type="ECO:0008006" key="13">
    <source>
        <dbReference type="Google" id="ProtNLM"/>
    </source>
</evidence>
<evidence type="ECO:0000256" key="7">
    <source>
        <dbReference type="ARBA" id="ARBA00022792"/>
    </source>
</evidence>
<keyword evidence="7" id="KW-0999">Mitochondrion inner membrane</keyword>
<reference evidence="11" key="1">
    <citation type="submission" date="2022-01" db="UniProtKB">
        <authorList>
            <consortium name="EnsemblMetazoa"/>
        </authorList>
    </citation>
    <scope>IDENTIFICATION</scope>
</reference>
<evidence type="ECO:0000256" key="4">
    <source>
        <dbReference type="ARBA" id="ARBA00011533"/>
    </source>
</evidence>
<name>A0A8I6SE03_CIMLE</name>
<dbReference type="AlphaFoldDB" id="A0A8I6SE03"/>
<evidence type="ECO:0000313" key="12">
    <source>
        <dbReference type="Proteomes" id="UP000494040"/>
    </source>
</evidence>
<keyword evidence="6" id="KW-0679">Respiratory chain</keyword>
<evidence type="ECO:0000256" key="3">
    <source>
        <dbReference type="ARBA" id="ARBA00010261"/>
    </source>
</evidence>
<evidence type="ECO:0000256" key="10">
    <source>
        <dbReference type="ARBA" id="ARBA00023136"/>
    </source>
</evidence>
<evidence type="ECO:0000313" key="11">
    <source>
        <dbReference type="EnsemblMetazoa" id="XP_024080360.1"/>
    </source>
</evidence>
<comment type="similarity">
    <text evidence="3">Belongs to the complex I NDUFA5 subunit family.</text>
</comment>
<keyword evidence="9" id="KW-0496">Mitochondrion</keyword>
<evidence type="ECO:0000256" key="6">
    <source>
        <dbReference type="ARBA" id="ARBA00022660"/>
    </source>
</evidence>
<dbReference type="GeneID" id="106671043"/>
<keyword evidence="8" id="KW-0249">Electron transport</keyword>
<evidence type="ECO:0000256" key="5">
    <source>
        <dbReference type="ARBA" id="ARBA00022448"/>
    </source>
</evidence>
<organism evidence="11 12">
    <name type="scientific">Cimex lectularius</name>
    <name type="common">Bed bug</name>
    <name type="synonym">Acanthia lectularia</name>
    <dbReference type="NCBI Taxonomy" id="79782"/>
    <lineage>
        <taxon>Eukaryota</taxon>
        <taxon>Metazoa</taxon>
        <taxon>Ecdysozoa</taxon>
        <taxon>Arthropoda</taxon>
        <taxon>Hexapoda</taxon>
        <taxon>Insecta</taxon>
        <taxon>Pterygota</taxon>
        <taxon>Neoptera</taxon>
        <taxon>Paraneoptera</taxon>
        <taxon>Hemiptera</taxon>
        <taxon>Heteroptera</taxon>
        <taxon>Panheteroptera</taxon>
        <taxon>Cimicomorpha</taxon>
        <taxon>Cimicidae</taxon>
        <taxon>Cimex</taxon>
    </lineage>
</organism>
<dbReference type="GO" id="GO:0005743">
    <property type="term" value="C:mitochondrial inner membrane"/>
    <property type="evidence" value="ECO:0007669"/>
    <property type="project" value="UniProtKB-SubCell"/>
</dbReference>
<comment type="subunit">
    <text evidence="4">Complex I is composed of 45 different subunits.</text>
</comment>
<dbReference type="KEGG" id="clec:106671043"/>
<dbReference type="Pfam" id="PF04716">
    <property type="entry name" value="ETC_C1_NDUFA5"/>
    <property type="match status" value="1"/>
</dbReference>
<accession>A0A8I6SE03</accession>
<dbReference type="OrthoDB" id="286811at2759"/>
<protein>
    <recommendedName>
        <fullName evidence="13">NADH dehydrogenase [ubiquinone] 1 alpha subcomplex subunit 5</fullName>
    </recommendedName>
</protein>
<keyword evidence="12" id="KW-1185">Reference proteome</keyword>